<dbReference type="InterPro" id="IPR042099">
    <property type="entry name" value="ANL_N_sf"/>
</dbReference>
<evidence type="ECO:0000313" key="2">
    <source>
        <dbReference type="EMBL" id="QWG17034.1"/>
    </source>
</evidence>
<evidence type="ECO:0000259" key="1">
    <source>
        <dbReference type="Pfam" id="PF00501"/>
    </source>
</evidence>
<dbReference type="PANTHER" id="PTHR43845:SF1">
    <property type="entry name" value="BLR5969 PROTEIN"/>
    <property type="match status" value="1"/>
</dbReference>
<organism evidence="2 3">
    <name type="scientific">Bradyrhizobium sediminis</name>
    <dbReference type="NCBI Taxonomy" id="2840469"/>
    <lineage>
        <taxon>Bacteria</taxon>
        <taxon>Pseudomonadati</taxon>
        <taxon>Pseudomonadota</taxon>
        <taxon>Alphaproteobacteria</taxon>
        <taxon>Hyphomicrobiales</taxon>
        <taxon>Nitrobacteraceae</taxon>
        <taxon>Bradyrhizobium</taxon>
    </lineage>
</organism>
<protein>
    <submittedName>
        <fullName evidence="2">AMP-binding protein</fullName>
    </submittedName>
</protein>
<dbReference type="KEGG" id="bsei:KMZ68_18895"/>
<dbReference type="RefSeq" id="WP_215612691.1">
    <property type="nucleotide sequence ID" value="NZ_CP076135.1"/>
</dbReference>
<reference evidence="2" key="1">
    <citation type="submission" date="2021-06" db="EMBL/GenBank/DDBJ databases">
        <title>Bradyrhizobium sp. S2-11-2 Genome sequencing.</title>
        <authorList>
            <person name="Jin L."/>
        </authorList>
    </citation>
    <scope>NUCLEOTIDE SEQUENCE</scope>
    <source>
        <strain evidence="2">S2-11-2</strain>
    </source>
</reference>
<dbReference type="Gene3D" id="3.30.300.30">
    <property type="match status" value="1"/>
</dbReference>
<name>A0A975NM81_9BRAD</name>
<dbReference type="InterPro" id="IPR000873">
    <property type="entry name" value="AMP-dep_synth/lig_dom"/>
</dbReference>
<dbReference type="SUPFAM" id="SSF56801">
    <property type="entry name" value="Acetyl-CoA synthetase-like"/>
    <property type="match status" value="1"/>
</dbReference>
<feature type="domain" description="AMP-dependent synthetase/ligase" evidence="1">
    <location>
        <begin position="119"/>
        <end position="275"/>
    </location>
</feature>
<dbReference type="EMBL" id="CP076135">
    <property type="protein sequence ID" value="QWG17034.1"/>
    <property type="molecule type" value="Genomic_DNA"/>
</dbReference>
<gene>
    <name evidence="2" type="ORF">KMZ68_18895</name>
</gene>
<accession>A0A975NM81</accession>
<dbReference type="PANTHER" id="PTHR43845">
    <property type="entry name" value="BLR5969 PROTEIN"/>
    <property type="match status" value="1"/>
</dbReference>
<dbReference type="Pfam" id="PF00501">
    <property type="entry name" value="AMP-binding"/>
    <property type="match status" value="1"/>
</dbReference>
<evidence type="ECO:0000313" key="3">
    <source>
        <dbReference type="Proteomes" id="UP000680805"/>
    </source>
</evidence>
<dbReference type="InterPro" id="IPR045851">
    <property type="entry name" value="AMP-bd_C_sf"/>
</dbReference>
<dbReference type="Gene3D" id="3.40.50.12780">
    <property type="entry name" value="N-terminal domain of ligase-like"/>
    <property type="match status" value="1"/>
</dbReference>
<proteinExistence type="predicted"/>
<dbReference type="Proteomes" id="UP000680805">
    <property type="component" value="Chromosome"/>
</dbReference>
<dbReference type="AlphaFoldDB" id="A0A975NM81"/>
<sequence>MTNHYDALETREPAAREAELFSRLPDVLRQAMAAPTYAERLRGIDPASVTDRAALAALPLLRKSDLPALHKAAPPFGGLVPGPPGSFGRLFTSPGPIFEPETTRADPWRGARALFAAGFRPGDVVLNTFSYHLTPGGFIFDASARALGCAVIPAGPGNTEAQFELIEAYRPVGYSGTPDFLKILLDAADSAGRDISSIKRALVSGAAFPKSLQDEIKSRGIDAYQAFGTADLGLIAFETSSHDGMVVNEDLIMEIVRPGTGDPVAGGEVGEIVVTSLDPHHPWIRLAIGDLTAALPGPSPCGRSNMRIKGWMGRADQTTKIKGMFVRPEQIAEIGKRHPGLGRLRLVVTREGEADVMTLRAECGSPSEALRGELAATLRAVTKLGGSISLVAGGSLPNDGKVIVDERS</sequence>